<comment type="caution">
    <text evidence="2">The sequence shown here is derived from an EMBL/GenBank/DDBJ whole genome shotgun (WGS) entry which is preliminary data.</text>
</comment>
<evidence type="ECO:0000313" key="2">
    <source>
        <dbReference type="EMBL" id="KAH7292653.1"/>
    </source>
</evidence>
<accession>A0A8T2RAY2</accession>
<feature type="compositionally biased region" description="Basic and acidic residues" evidence="1">
    <location>
        <begin position="63"/>
        <end position="74"/>
    </location>
</feature>
<evidence type="ECO:0000313" key="3">
    <source>
        <dbReference type="Proteomes" id="UP000825935"/>
    </source>
</evidence>
<feature type="region of interest" description="Disordered" evidence="1">
    <location>
        <begin position="37"/>
        <end position="74"/>
    </location>
</feature>
<gene>
    <name evidence="2" type="ORF">KP509_29G079500</name>
</gene>
<feature type="compositionally biased region" description="Basic residues" evidence="1">
    <location>
        <begin position="50"/>
        <end position="62"/>
    </location>
</feature>
<organism evidence="2 3">
    <name type="scientific">Ceratopteris richardii</name>
    <name type="common">Triangle waterfern</name>
    <dbReference type="NCBI Taxonomy" id="49495"/>
    <lineage>
        <taxon>Eukaryota</taxon>
        <taxon>Viridiplantae</taxon>
        <taxon>Streptophyta</taxon>
        <taxon>Embryophyta</taxon>
        <taxon>Tracheophyta</taxon>
        <taxon>Polypodiopsida</taxon>
        <taxon>Polypodiidae</taxon>
        <taxon>Polypodiales</taxon>
        <taxon>Pteridineae</taxon>
        <taxon>Pteridaceae</taxon>
        <taxon>Parkerioideae</taxon>
        <taxon>Ceratopteris</taxon>
    </lineage>
</organism>
<name>A0A8T2RAY2_CERRI</name>
<keyword evidence="3" id="KW-1185">Reference proteome</keyword>
<sequence>MVKRLYTGIITPYADVKVVPLRHMIMEAASRGDCHSNLKKISSTLQRKQTNAKRGTRKRSRQTQREGEVHKKDNLQQERLFAKALVS</sequence>
<evidence type="ECO:0000256" key="1">
    <source>
        <dbReference type="SAM" id="MobiDB-lite"/>
    </source>
</evidence>
<dbReference type="AlphaFoldDB" id="A0A8T2RAY2"/>
<feature type="compositionally biased region" description="Polar residues" evidence="1">
    <location>
        <begin position="39"/>
        <end position="49"/>
    </location>
</feature>
<dbReference type="Proteomes" id="UP000825935">
    <property type="component" value="Chromosome 29"/>
</dbReference>
<reference evidence="2" key="1">
    <citation type="submission" date="2021-08" db="EMBL/GenBank/DDBJ databases">
        <title>WGS assembly of Ceratopteris richardii.</title>
        <authorList>
            <person name="Marchant D.B."/>
            <person name="Chen G."/>
            <person name="Jenkins J."/>
            <person name="Shu S."/>
            <person name="Leebens-Mack J."/>
            <person name="Grimwood J."/>
            <person name="Schmutz J."/>
            <person name="Soltis P."/>
            <person name="Soltis D."/>
            <person name="Chen Z.-H."/>
        </authorList>
    </citation>
    <scope>NUCLEOTIDE SEQUENCE</scope>
    <source>
        <strain evidence="2">Whitten #5841</strain>
        <tissue evidence="2">Leaf</tissue>
    </source>
</reference>
<dbReference type="EMBL" id="CM035434">
    <property type="protein sequence ID" value="KAH7292653.1"/>
    <property type="molecule type" value="Genomic_DNA"/>
</dbReference>
<proteinExistence type="predicted"/>
<protein>
    <submittedName>
        <fullName evidence="2">Uncharacterized protein</fullName>
    </submittedName>
</protein>